<organism evidence="15">
    <name type="scientific">marine metagenome</name>
    <dbReference type="NCBI Taxonomy" id="408172"/>
    <lineage>
        <taxon>unclassified sequences</taxon>
        <taxon>metagenomes</taxon>
        <taxon>ecological metagenomes</taxon>
    </lineage>
</organism>
<evidence type="ECO:0000256" key="14">
    <source>
        <dbReference type="SAM" id="Phobius"/>
    </source>
</evidence>
<evidence type="ECO:0000256" key="10">
    <source>
        <dbReference type="ARBA" id="ARBA00023136"/>
    </source>
</evidence>
<keyword evidence="8 14" id="KW-1133">Transmembrane helix</keyword>
<evidence type="ECO:0000256" key="8">
    <source>
        <dbReference type="ARBA" id="ARBA00022989"/>
    </source>
</evidence>
<dbReference type="GO" id="GO:0005886">
    <property type="term" value="C:plasma membrane"/>
    <property type="evidence" value="ECO:0007669"/>
    <property type="project" value="UniProtKB-SubCell"/>
</dbReference>
<dbReference type="AlphaFoldDB" id="A0A381SBY8"/>
<evidence type="ECO:0000256" key="5">
    <source>
        <dbReference type="ARBA" id="ARBA00022519"/>
    </source>
</evidence>
<feature type="transmembrane region" description="Helical" evidence="14">
    <location>
        <begin position="191"/>
        <end position="210"/>
    </location>
</feature>
<accession>A0A381SBY8</accession>
<keyword evidence="13" id="KW-1208">Phospholipid metabolism</keyword>
<keyword evidence="11" id="KW-0594">Phospholipid biosynthesis</keyword>
<keyword evidence="4" id="KW-0444">Lipid biosynthesis</keyword>
<gene>
    <name evidence="15" type="ORF">METZ01_LOCUS53672</name>
</gene>
<feature type="transmembrane region" description="Helical" evidence="14">
    <location>
        <begin position="86"/>
        <end position="115"/>
    </location>
</feature>
<reference evidence="15" key="1">
    <citation type="submission" date="2018-05" db="EMBL/GenBank/DDBJ databases">
        <authorList>
            <person name="Lanie J.A."/>
            <person name="Ng W.-L."/>
            <person name="Kazmierczak K.M."/>
            <person name="Andrzejewski T.M."/>
            <person name="Davidsen T.M."/>
            <person name="Wayne K.J."/>
            <person name="Tettelin H."/>
            <person name="Glass J.I."/>
            <person name="Rusch D."/>
            <person name="Podicherti R."/>
            <person name="Tsui H.-C.T."/>
            <person name="Winkler M.E."/>
        </authorList>
    </citation>
    <scope>NUCLEOTIDE SEQUENCE</scope>
</reference>
<evidence type="ECO:0000256" key="9">
    <source>
        <dbReference type="ARBA" id="ARBA00023098"/>
    </source>
</evidence>
<dbReference type="PIRSF" id="PIRSF000851">
    <property type="entry name" value="PcS"/>
    <property type="match status" value="1"/>
</dbReference>
<evidence type="ECO:0000256" key="4">
    <source>
        <dbReference type="ARBA" id="ARBA00022516"/>
    </source>
</evidence>
<evidence type="ECO:0000256" key="6">
    <source>
        <dbReference type="ARBA" id="ARBA00022679"/>
    </source>
</evidence>
<dbReference type="GO" id="GO:0016740">
    <property type="term" value="F:transferase activity"/>
    <property type="evidence" value="ECO:0007669"/>
    <property type="project" value="UniProtKB-KW"/>
</dbReference>
<proteinExistence type="predicted"/>
<dbReference type="InterPro" id="IPR043130">
    <property type="entry name" value="CDP-OH_PTrfase_TM_dom"/>
</dbReference>
<keyword evidence="10 14" id="KW-0472">Membrane</keyword>
<keyword evidence="9" id="KW-0443">Lipid metabolism</keyword>
<name>A0A381SBY8_9ZZZZ</name>
<sequence>MPNGLRVAIPSSGSALWAAWIVHLYTAIGAVLALFAVRAFAVGDPREGFLWLYATVVIDASDGWFARRLAVDRRVPALDGALLDNIIDYLTFVFVPAWVISFEAVVPTGWGIPLATAMLLSSAYGFSHREAKSADYFFRGFPSYWNIVMFYLYTLGAPTVVNGLIVAVLCTCVFVPVGFLHPARTPTLRGWTLAACVVWAALLLVLAWSFDGTPSSLAVWSLLFPLYYAGLSFVLYARRDPAVQRPVGL</sequence>
<comment type="cofactor">
    <cofactor evidence="1">
        <name>Mn(2+)</name>
        <dbReference type="ChEBI" id="CHEBI:29035"/>
    </cofactor>
</comment>
<evidence type="ECO:0000256" key="12">
    <source>
        <dbReference type="ARBA" id="ARBA00023211"/>
    </source>
</evidence>
<dbReference type="GO" id="GO:0008654">
    <property type="term" value="P:phospholipid biosynthetic process"/>
    <property type="evidence" value="ECO:0007669"/>
    <property type="project" value="UniProtKB-KW"/>
</dbReference>
<protein>
    <recommendedName>
        <fullName evidence="16">Phosphatidylcholine synthase</fullName>
    </recommendedName>
</protein>
<keyword evidence="12" id="KW-0464">Manganese</keyword>
<dbReference type="InterPro" id="IPR026027">
    <property type="entry name" value="PcS"/>
</dbReference>
<evidence type="ECO:0000256" key="2">
    <source>
        <dbReference type="ARBA" id="ARBA00004429"/>
    </source>
</evidence>
<keyword evidence="7 14" id="KW-0812">Transmembrane</keyword>
<evidence type="ECO:0008006" key="16">
    <source>
        <dbReference type="Google" id="ProtNLM"/>
    </source>
</evidence>
<feature type="transmembrane region" description="Helical" evidence="14">
    <location>
        <begin position="160"/>
        <end position="179"/>
    </location>
</feature>
<evidence type="ECO:0000313" key="15">
    <source>
        <dbReference type="EMBL" id="SVA00818.1"/>
    </source>
</evidence>
<feature type="transmembrane region" description="Helical" evidence="14">
    <location>
        <begin position="15"/>
        <end position="37"/>
    </location>
</feature>
<keyword evidence="3" id="KW-1003">Cell membrane</keyword>
<evidence type="ECO:0000256" key="11">
    <source>
        <dbReference type="ARBA" id="ARBA00023209"/>
    </source>
</evidence>
<keyword evidence="5" id="KW-0997">Cell inner membrane</keyword>
<evidence type="ECO:0000256" key="7">
    <source>
        <dbReference type="ARBA" id="ARBA00022692"/>
    </source>
</evidence>
<evidence type="ECO:0000256" key="1">
    <source>
        <dbReference type="ARBA" id="ARBA00001936"/>
    </source>
</evidence>
<dbReference type="Gene3D" id="1.20.120.1760">
    <property type="match status" value="1"/>
</dbReference>
<comment type="subcellular location">
    <subcellularLocation>
        <location evidence="2">Cell inner membrane</location>
        <topology evidence="2">Multi-pass membrane protein</topology>
    </subcellularLocation>
</comment>
<keyword evidence="6" id="KW-0808">Transferase</keyword>
<evidence type="ECO:0000256" key="13">
    <source>
        <dbReference type="ARBA" id="ARBA00023264"/>
    </source>
</evidence>
<evidence type="ECO:0000256" key="3">
    <source>
        <dbReference type="ARBA" id="ARBA00022475"/>
    </source>
</evidence>
<feature type="transmembrane region" description="Helical" evidence="14">
    <location>
        <begin position="216"/>
        <end position="236"/>
    </location>
</feature>
<dbReference type="EMBL" id="UINC01002840">
    <property type="protein sequence ID" value="SVA00818.1"/>
    <property type="molecule type" value="Genomic_DNA"/>
</dbReference>